<gene>
    <name evidence="1" type="ORF">ACEZDG_05165</name>
</gene>
<dbReference type="Gene3D" id="1.10.630.10">
    <property type="entry name" value="Cytochrome P450"/>
    <property type="match status" value="1"/>
</dbReference>
<dbReference type="PRINTS" id="PR00385">
    <property type="entry name" value="P450"/>
</dbReference>
<comment type="caution">
    <text evidence="1">The sequence shown here is derived from an EMBL/GenBank/DDBJ whole genome shotgun (WGS) entry which is preliminary data.</text>
</comment>
<sequence length="419" mass="46541">MTATQTTDPIADPTTTPTFDPTSESQLADPYPGYAQMRAKCPVLHDQDLDLWVVTRHEDVVRVVHDARTFSSENAVRVATGPESDDVKQVMAEGWSLTPNLTESDGEEHTRLRVAVNKVFTPRRVAELEPFIRSTAEELIARFAAAGSTDVIEGYAWPLPLMVMAQILGIPAEDVPRLRQWSSNWLKLSVGTGPQDERVEWARDVVTMQHYVMAMLTNTKRADEGSLVASLGRYGEEHRLDTVELMRIVMNLIIAGHVTVTRAIGNGLVSLLEHPDQLAALRSGEASVEAMVEEILRFESPVQGLFRTVTEETELGGRQLVPGDRVMVHWGSANRDGCVIEDPDVFALRSRPGRQQMAFGRGIHACLGASLARLQLRVAIPMLFDRLPGLRLGPADSRTRERLVIARGFEELRLLWDTP</sequence>
<dbReference type="InterPro" id="IPR002397">
    <property type="entry name" value="Cyt_P450_B"/>
</dbReference>
<dbReference type="InterPro" id="IPR001128">
    <property type="entry name" value="Cyt_P450"/>
</dbReference>
<reference evidence="1 2" key="1">
    <citation type="submission" date="2024-09" db="EMBL/GenBank/DDBJ databases">
        <authorList>
            <person name="Lee S.D."/>
        </authorList>
    </citation>
    <scope>NUCLEOTIDE SEQUENCE [LARGE SCALE GENOMIC DNA]</scope>
    <source>
        <strain evidence="1 2">N1-1</strain>
    </source>
</reference>
<dbReference type="PRINTS" id="PR00359">
    <property type="entry name" value="BP450"/>
</dbReference>
<dbReference type="PANTHER" id="PTHR46696">
    <property type="entry name" value="P450, PUTATIVE (EUROFUNG)-RELATED"/>
    <property type="match status" value="1"/>
</dbReference>
<dbReference type="PANTHER" id="PTHR46696:SF1">
    <property type="entry name" value="CYTOCHROME P450 YJIB-RELATED"/>
    <property type="match status" value="1"/>
</dbReference>
<organism evidence="1 2">
    <name type="scientific">Streptacidiphilus alkalitolerans</name>
    <dbReference type="NCBI Taxonomy" id="3342712"/>
    <lineage>
        <taxon>Bacteria</taxon>
        <taxon>Bacillati</taxon>
        <taxon>Actinomycetota</taxon>
        <taxon>Actinomycetes</taxon>
        <taxon>Kitasatosporales</taxon>
        <taxon>Streptomycetaceae</taxon>
        <taxon>Streptacidiphilus</taxon>
    </lineage>
</organism>
<dbReference type="EMBL" id="JBHEZX010000002">
    <property type="protein sequence ID" value="MFC1408667.1"/>
    <property type="molecule type" value="Genomic_DNA"/>
</dbReference>
<dbReference type="SUPFAM" id="SSF48264">
    <property type="entry name" value="Cytochrome P450"/>
    <property type="match status" value="1"/>
</dbReference>
<dbReference type="Pfam" id="PF00067">
    <property type="entry name" value="p450"/>
    <property type="match status" value="1"/>
</dbReference>
<evidence type="ECO:0000313" key="2">
    <source>
        <dbReference type="Proteomes" id="UP001592582"/>
    </source>
</evidence>
<dbReference type="PROSITE" id="PS00086">
    <property type="entry name" value="CYTOCHROME_P450"/>
    <property type="match status" value="1"/>
</dbReference>
<proteinExistence type="predicted"/>
<protein>
    <submittedName>
        <fullName evidence="1">Cytochrome P450</fullName>
    </submittedName>
</protein>
<dbReference type="Proteomes" id="UP001592582">
    <property type="component" value="Unassembled WGS sequence"/>
</dbReference>
<evidence type="ECO:0000313" key="1">
    <source>
        <dbReference type="EMBL" id="MFC1408667.1"/>
    </source>
</evidence>
<accession>A0ABV6V4W7</accession>
<keyword evidence="2" id="KW-1185">Reference proteome</keyword>
<name>A0ABV6V4W7_9ACTN</name>
<dbReference type="InterPro" id="IPR017972">
    <property type="entry name" value="Cyt_P450_CS"/>
</dbReference>
<dbReference type="InterPro" id="IPR036396">
    <property type="entry name" value="Cyt_P450_sf"/>
</dbReference>